<organism evidence="10 11">
    <name type="scientific">Nonomuraea antimicrobica</name>
    <dbReference type="NCBI Taxonomy" id="561173"/>
    <lineage>
        <taxon>Bacteria</taxon>
        <taxon>Bacillati</taxon>
        <taxon>Actinomycetota</taxon>
        <taxon>Actinomycetes</taxon>
        <taxon>Streptosporangiales</taxon>
        <taxon>Streptosporangiaceae</taxon>
        <taxon>Nonomuraea</taxon>
    </lineage>
</organism>
<feature type="transmembrane region" description="Helical" evidence="8">
    <location>
        <begin position="215"/>
        <end position="236"/>
    </location>
</feature>
<evidence type="ECO:0000256" key="3">
    <source>
        <dbReference type="ARBA" id="ARBA00022676"/>
    </source>
</evidence>
<feature type="transmembrane region" description="Helical" evidence="8">
    <location>
        <begin position="242"/>
        <end position="261"/>
    </location>
</feature>
<keyword evidence="11" id="KW-1185">Reference proteome</keyword>
<evidence type="ECO:0000256" key="2">
    <source>
        <dbReference type="ARBA" id="ARBA00022475"/>
    </source>
</evidence>
<feature type="transmembrane region" description="Helical" evidence="8">
    <location>
        <begin position="112"/>
        <end position="131"/>
    </location>
</feature>
<comment type="subcellular location">
    <subcellularLocation>
        <location evidence="1">Cell membrane</location>
        <topology evidence="1">Multi-pass membrane protein</topology>
    </subcellularLocation>
</comment>
<evidence type="ECO:0000256" key="7">
    <source>
        <dbReference type="ARBA" id="ARBA00023136"/>
    </source>
</evidence>
<keyword evidence="2" id="KW-1003">Cell membrane</keyword>
<evidence type="ECO:0000256" key="4">
    <source>
        <dbReference type="ARBA" id="ARBA00022679"/>
    </source>
</evidence>
<evidence type="ECO:0000256" key="6">
    <source>
        <dbReference type="ARBA" id="ARBA00022989"/>
    </source>
</evidence>
<accession>A0ABP7CAQ6</accession>
<dbReference type="PANTHER" id="PTHR33908">
    <property type="entry name" value="MANNOSYLTRANSFERASE YKCB-RELATED"/>
    <property type="match status" value="1"/>
</dbReference>
<dbReference type="PANTHER" id="PTHR33908:SF3">
    <property type="entry name" value="UNDECAPRENYL PHOSPHATE-ALPHA-4-AMINO-4-DEOXY-L-ARABINOSE ARABINOSYL TRANSFERASE"/>
    <property type="match status" value="1"/>
</dbReference>
<evidence type="ECO:0000259" key="9">
    <source>
        <dbReference type="Pfam" id="PF13231"/>
    </source>
</evidence>
<comment type="caution">
    <text evidence="10">The sequence shown here is derived from an EMBL/GenBank/DDBJ whole genome shotgun (WGS) entry which is preliminary data.</text>
</comment>
<keyword evidence="7 8" id="KW-0472">Membrane</keyword>
<keyword evidence="4" id="KW-0808">Transferase</keyword>
<evidence type="ECO:0000256" key="5">
    <source>
        <dbReference type="ARBA" id="ARBA00022692"/>
    </source>
</evidence>
<feature type="domain" description="Glycosyltransferase RgtA/B/C/D-like" evidence="9">
    <location>
        <begin position="47"/>
        <end position="176"/>
    </location>
</feature>
<feature type="transmembrane region" description="Helical" evidence="8">
    <location>
        <begin position="42"/>
        <end position="62"/>
    </location>
</feature>
<reference evidence="11" key="1">
    <citation type="journal article" date="2019" name="Int. J. Syst. Evol. Microbiol.">
        <title>The Global Catalogue of Microorganisms (GCM) 10K type strain sequencing project: providing services to taxonomists for standard genome sequencing and annotation.</title>
        <authorList>
            <consortium name="The Broad Institute Genomics Platform"/>
            <consortium name="The Broad Institute Genome Sequencing Center for Infectious Disease"/>
            <person name="Wu L."/>
            <person name="Ma J."/>
        </authorList>
    </citation>
    <scope>NUCLEOTIDE SEQUENCE [LARGE SCALE GENOMIC DNA]</scope>
    <source>
        <strain evidence="11">JCM 16904</strain>
    </source>
</reference>
<feature type="transmembrane region" description="Helical" evidence="8">
    <location>
        <begin position="297"/>
        <end position="316"/>
    </location>
</feature>
<keyword evidence="3" id="KW-0328">Glycosyltransferase</keyword>
<proteinExistence type="predicted"/>
<dbReference type="EMBL" id="BAAAZP010000098">
    <property type="protein sequence ID" value="GAA3682061.1"/>
    <property type="molecule type" value="Genomic_DNA"/>
</dbReference>
<evidence type="ECO:0000313" key="11">
    <source>
        <dbReference type="Proteomes" id="UP001500902"/>
    </source>
</evidence>
<protein>
    <recommendedName>
        <fullName evidence="9">Glycosyltransferase RgtA/B/C/D-like domain-containing protein</fullName>
    </recommendedName>
</protein>
<dbReference type="Proteomes" id="UP001500902">
    <property type="component" value="Unassembled WGS sequence"/>
</dbReference>
<dbReference type="InterPro" id="IPR038731">
    <property type="entry name" value="RgtA/B/C-like"/>
</dbReference>
<dbReference type="InterPro" id="IPR050297">
    <property type="entry name" value="LipidA_mod_glycosyltrf_83"/>
</dbReference>
<dbReference type="Pfam" id="PF13231">
    <property type="entry name" value="PMT_2"/>
    <property type="match status" value="1"/>
</dbReference>
<keyword evidence="6 8" id="KW-1133">Transmembrane helix</keyword>
<feature type="transmembrane region" description="Helical" evidence="8">
    <location>
        <begin position="83"/>
        <end position="100"/>
    </location>
</feature>
<evidence type="ECO:0000256" key="1">
    <source>
        <dbReference type="ARBA" id="ARBA00004651"/>
    </source>
</evidence>
<sequence>MLGLWGIDGPSFWADEGGSVAIARLPPPDLLAVLDHMDRVHAVYYGLLHLVISVVGTGEWAMRLPSVLAMSAAAGLLTALGRRLVSPAAGLLAGLIYALLPVVSRYAQEARQYALVTALAIGATYLLVVAVERRRARWWAAYAGVLTVVGWLHLYGLFLLPAHALMLRSATAWRRWGIAAAVVCAASAPLVLLAVPQSGLISWLPLPSAATVRHLGTLVFGGHPVAIWTVLVLAALGLRERAVRVVALPWLAAPLALMIAISFAVRPIFYPRYALYCVAALALAAGAGLAALRPRPLAPVLVVALAAVMVPAHLAIRAPSSRPDDLRGLAHTLRAHSLPGDAVLYVPAGNWMSVTPYLGSMAWLDTTTLHRDRFFGDLPPGRFREVVAGEARVWVVERATGSHGNAVELRRDRRFRLVRSWTFRTRTLSVFEQVAVSKK</sequence>
<feature type="transmembrane region" description="Helical" evidence="8">
    <location>
        <begin position="273"/>
        <end position="291"/>
    </location>
</feature>
<name>A0ABP7CAQ6_9ACTN</name>
<keyword evidence="5 8" id="KW-0812">Transmembrane</keyword>
<evidence type="ECO:0000313" key="10">
    <source>
        <dbReference type="EMBL" id="GAA3682061.1"/>
    </source>
</evidence>
<feature type="transmembrane region" description="Helical" evidence="8">
    <location>
        <begin position="138"/>
        <end position="156"/>
    </location>
</feature>
<evidence type="ECO:0000256" key="8">
    <source>
        <dbReference type="SAM" id="Phobius"/>
    </source>
</evidence>
<gene>
    <name evidence="10" type="ORF">GCM10022224_053000</name>
</gene>
<feature type="transmembrane region" description="Helical" evidence="8">
    <location>
        <begin position="176"/>
        <end position="195"/>
    </location>
</feature>